<accession>A0A7X0LMR5</accession>
<feature type="region of interest" description="Disordered" evidence="1">
    <location>
        <begin position="37"/>
        <end position="61"/>
    </location>
</feature>
<dbReference type="Proteomes" id="UP000541810">
    <property type="component" value="Unassembled WGS sequence"/>
</dbReference>
<evidence type="ECO:0000313" key="2">
    <source>
        <dbReference type="EMBL" id="MBB6431298.1"/>
    </source>
</evidence>
<name>A0A7X0LMR5_9BACT</name>
<reference evidence="2 3" key="1">
    <citation type="submission" date="2020-08" db="EMBL/GenBank/DDBJ databases">
        <title>Genomic Encyclopedia of Type Strains, Phase IV (KMG-IV): sequencing the most valuable type-strain genomes for metagenomic binning, comparative biology and taxonomic classification.</title>
        <authorList>
            <person name="Goeker M."/>
        </authorList>
    </citation>
    <scope>NUCLEOTIDE SEQUENCE [LARGE SCALE GENOMIC DNA]</scope>
    <source>
        <strain evidence="2 3">DSM 103725</strain>
    </source>
</reference>
<proteinExistence type="predicted"/>
<dbReference type="AlphaFoldDB" id="A0A7X0LMR5"/>
<organism evidence="2 3">
    <name type="scientific">Algisphaera agarilytica</name>
    <dbReference type="NCBI Taxonomy" id="1385975"/>
    <lineage>
        <taxon>Bacteria</taxon>
        <taxon>Pseudomonadati</taxon>
        <taxon>Planctomycetota</taxon>
        <taxon>Phycisphaerae</taxon>
        <taxon>Phycisphaerales</taxon>
        <taxon>Phycisphaeraceae</taxon>
        <taxon>Algisphaera</taxon>
    </lineage>
</organism>
<evidence type="ECO:0000313" key="3">
    <source>
        <dbReference type="Proteomes" id="UP000541810"/>
    </source>
</evidence>
<evidence type="ECO:0000256" key="1">
    <source>
        <dbReference type="SAM" id="MobiDB-lite"/>
    </source>
</evidence>
<feature type="compositionally biased region" description="Low complexity" evidence="1">
    <location>
        <begin position="40"/>
        <end position="61"/>
    </location>
</feature>
<keyword evidence="3" id="KW-1185">Reference proteome</keyword>
<dbReference type="RefSeq" id="WP_184678777.1">
    <property type="nucleotide sequence ID" value="NZ_JACHGY010000001.1"/>
</dbReference>
<comment type="caution">
    <text evidence="2">The sequence shown here is derived from an EMBL/GenBank/DDBJ whole genome shotgun (WGS) entry which is preliminary data.</text>
</comment>
<dbReference type="EMBL" id="JACHGY010000001">
    <property type="protein sequence ID" value="MBB6431298.1"/>
    <property type="molecule type" value="Genomic_DNA"/>
</dbReference>
<protein>
    <submittedName>
        <fullName evidence="2">Uncharacterized protein</fullName>
    </submittedName>
</protein>
<gene>
    <name evidence="2" type="ORF">HNQ40_003104</name>
</gene>
<sequence length="61" mass="6530">MKRQARRRHVLVWLLLAPLVGIGIALGLSQRPPEAISEGPIAIEETSPPAAEATPPQEAKP</sequence>